<dbReference type="OrthoDB" id="5499180at2"/>
<dbReference type="GO" id="GO:0004497">
    <property type="term" value="F:monooxygenase activity"/>
    <property type="evidence" value="ECO:0007669"/>
    <property type="project" value="UniProtKB-KW"/>
</dbReference>
<dbReference type="GO" id="GO:0071949">
    <property type="term" value="F:FAD binding"/>
    <property type="evidence" value="ECO:0007669"/>
    <property type="project" value="InterPro"/>
</dbReference>
<dbReference type="EMBL" id="SRXT01000003">
    <property type="protein sequence ID" value="TGX54065.1"/>
    <property type="molecule type" value="Genomic_DNA"/>
</dbReference>
<dbReference type="PRINTS" id="PR00420">
    <property type="entry name" value="RNGMNOXGNASE"/>
</dbReference>
<dbReference type="PANTHER" id="PTHR46865">
    <property type="entry name" value="OXIDOREDUCTASE-RELATED"/>
    <property type="match status" value="1"/>
</dbReference>
<dbReference type="Pfam" id="PF01494">
    <property type="entry name" value="FAD_binding_3"/>
    <property type="match status" value="1"/>
</dbReference>
<dbReference type="InterPro" id="IPR002938">
    <property type="entry name" value="FAD-bd"/>
</dbReference>
<dbReference type="InterPro" id="IPR036188">
    <property type="entry name" value="FAD/NAD-bd_sf"/>
</dbReference>
<protein>
    <submittedName>
        <fullName evidence="2">FAD-binding monooxygenase</fullName>
    </submittedName>
</protein>
<keyword evidence="3" id="KW-1185">Reference proteome</keyword>
<dbReference type="PANTHER" id="PTHR46865:SF2">
    <property type="entry name" value="MONOOXYGENASE"/>
    <property type="match status" value="1"/>
</dbReference>
<organism evidence="2 3">
    <name type="scientific">Sphingomonas gei</name>
    <dbReference type="NCBI Taxonomy" id="1395960"/>
    <lineage>
        <taxon>Bacteria</taxon>
        <taxon>Pseudomonadati</taxon>
        <taxon>Pseudomonadota</taxon>
        <taxon>Alphaproteobacteria</taxon>
        <taxon>Sphingomonadales</taxon>
        <taxon>Sphingomonadaceae</taxon>
        <taxon>Sphingomonas</taxon>
    </lineage>
</organism>
<comment type="caution">
    <text evidence="2">The sequence shown here is derived from an EMBL/GenBank/DDBJ whole genome shotgun (WGS) entry which is preliminary data.</text>
</comment>
<sequence length="389" mass="42423">MIDPSTSDSGAVSAPKIPVLISGAGFAGLATAFWMTRLGYRVTIIETSGGLRRGGTPVDIEGETIGILTRMEMIEAVRAKALPPRDFEFKDEEDTTLGGLTAASRPDDPSAARYEIHRDDLLDILFASVDGAVELHFGRSIAQLDDGPERVSVAFDDGSQGDYALVLGCDGNRSNTRSLVFADSDAASYYMGGYFYLRVVPKTGLLPANSTQLFSVPGRTAMLNGYDDRTDIALAFRSDQQIDYDFRDKAQQRRLVHDHFDGLGWKVPEMLAHVDADGDFYFDRANQIRMRAWSKGRIALVGDAGYCVSPVAGLGGSIALIGAARLADALQRHPDDHTAAFQEYEAELRPFVEQVQERAATAGMSTLFPADEAELEERNRKIRAGEIDL</sequence>
<keyword evidence="2" id="KW-0560">Oxidoreductase</keyword>
<name>A0A4S1XDU7_9SPHN</name>
<evidence type="ECO:0000313" key="2">
    <source>
        <dbReference type="EMBL" id="TGX54065.1"/>
    </source>
</evidence>
<dbReference type="SUPFAM" id="SSF51905">
    <property type="entry name" value="FAD/NAD(P)-binding domain"/>
    <property type="match status" value="1"/>
</dbReference>
<gene>
    <name evidence="2" type="ORF">E5A73_08040</name>
</gene>
<accession>A0A4S1XDU7</accession>
<proteinExistence type="predicted"/>
<dbReference type="InterPro" id="IPR051704">
    <property type="entry name" value="FAD_aromatic-hydroxylase"/>
</dbReference>
<dbReference type="Gene3D" id="3.50.50.60">
    <property type="entry name" value="FAD/NAD(P)-binding domain"/>
    <property type="match status" value="1"/>
</dbReference>
<dbReference type="AlphaFoldDB" id="A0A4S1XDU7"/>
<evidence type="ECO:0000313" key="3">
    <source>
        <dbReference type="Proteomes" id="UP000306147"/>
    </source>
</evidence>
<reference evidence="2 3" key="1">
    <citation type="submission" date="2019-04" db="EMBL/GenBank/DDBJ databases">
        <title>Sphingomonas psychrotolerans sp. nov., isolated from soil in the Tianshan Mountains, Xinjiang, China.</title>
        <authorList>
            <person name="Luo Y."/>
            <person name="Sheng H."/>
        </authorList>
    </citation>
    <scope>NUCLEOTIDE SEQUENCE [LARGE SCALE GENOMIC DNA]</scope>
    <source>
        <strain evidence="2 3">ZFGT-11</strain>
    </source>
</reference>
<feature type="domain" description="FAD-binding" evidence="1">
    <location>
        <begin position="17"/>
        <end position="358"/>
    </location>
</feature>
<dbReference type="Proteomes" id="UP000306147">
    <property type="component" value="Unassembled WGS sequence"/>
</dbReference>
<keyword evidence="2" id="KW-0503">Monooxygenase</keyword>
<dbReference type="RefSeq" id="WP_135963304.1">
    <property type="nucleotide sequence ID" value="NZ_SRXT01000003.1"/>
</dbReference>
<evidence type="ECO:0000259" key="1">
    <source>
        <dbReference type="Pfam" id="PF01494"/>
    </source>
</evidence>
<dbReference type="Gene3D" id="3.30.9.10">
    <property type="entry name" value="D-Amino Acid Oxidase, subunit A, domain 2"/>
    <property type="match status" value="1"/>
</dbReference>